<comment type="caution">
    <text evidence="2">The sequence shown here is derived from an EMBL/GenBank/DDBJ whole genome shotgun (WGS) entry which is preliminary data.</text>
</comment>
<feature type="domain" description="G" evidence="1">
    <location>
        <begin position="69"/>
        <end position="161"/>
    </location>
</feature>
<accession>A0A9W7WIB4</accession>
<dbReference type="CDD" id="cd00882">
    <property type="entry name" value="Ras_like_GTPase"/>
    <property type="match status" value="1"/>
</dbReference>
<dbReference type="SUPFAM" id="SSF52540">
    <property type="entry name" value="P-loop containing nucleoside triphosphate hydrolases"/>
    <property type="match status" value="1"/>
</dbReference>
<dbReference type="Pfam" id="PF01926">
    <property type="entry name" value="MMR_HSR1"/>
    <property type="match status" value="1"/>
</dbReference>
<dbReference type="GO" id="GO:0006955">
    <property type="term" value="P:immune response"/>
    <property type="evidence" value="ECO:0007669"/>
    <property type="project" value="TreeGrafter"/>
</dbReference>
<sequence>MGSSGSTPEVRAEPSTTDLAELLQAIERLSVFHLGFQHQWRNIDWGQKAALKQRLESFSLSRTHVQFIKILLVGEVGVGKSSFINSVSSALQGRITSGALADSSAAHSSTSFTQRLRTHRVRTANGLLPFALCDTMGLESLAGSLPEDIINAIFGHVKEGYRFDHKNAVAQDSEHYARNPDLCDKAFCVVYIIAADKVNVIDERLVEKFRKIRKIISEKGKSVLDWVV</sequence>
<organism evidence="2 3">
    <name type="scientific">Triplophysa rosa</name>
    <name type="common">Cave loach</name>
    <dbReference type="NCBI Taxonomy" id="992332"/>
    <lineage>
        <taxon>Eukaryota</taxon>
        <taxon>Metazoa</taxon>
        <taxon>Chordata</taxon>
        <taxon>Craniata</taxon>
        <taxon>Vertebrata</taxon>
        <taxon>Euteleostomi</taxon>
        <taxon>Actinopterygii</taxon>
        <taxon>Neopterygii</taxon>
        <taxon>Teleostei</taxon>
        <taxon>Ostariophysi</taxon>
        <taxon>Cypriniformes</taxon>
        <taxon>Nemacheilidae</taxon>
        <taxon>Triplophysa</taxon>
    </lineage>
</organism>
<dbReference type="Proteomes" id="UP001059041">
    <property type="component" value="Linkage Group LG14"/>
</dbReference>
<keyword evidence="3" id="KW-1185">Reference proteome</keyword>
<gene>
    <name evidence="2" type="ORF">IRJ41_003697</name>
</gene>
<evidence type="ECO:0000259" key="1">
    <source>
        <dbReference type="Pfam" id="PF01926"/>
    </source>
</evidence>
<dbReference type="GO" id="GO:0005525">
    <property type="term" value="F:GTP binding"/>
    <property type="evidence" value="ECO:0007669"/>
    <property type="project" value="InterPro"/>
</dbReference>
<reference evidence="2" key="1">
    <citation type="submission" date="2021-02" db="EMBL/GenBank/DDBJ databases">
        <title>Comparative genomics reveals that relaxation of natural selection precedes convergent phenotypic evolution of cavefish.</title>
        <authorList>
            <person name="Peng Z."/>
        </authorList>
    </citation>
    <scope>NUCLEOTIDE SEQUENCE</scope>
    <source>
        <tissue evidence="2">Muscle</tissue>
    </source>
</reference>
<dbReference type="InterPro" id="IPR027417">
    <property type="entry name" value="P-loop_NTPase"/>
</dbReference>
<evidence type="ECO:0000313" key="3">
    <source>
        <dbReference type="Proteomes" id="UP001059041"/>
    </source>
</evidence>
<dbReference type="InterPro" id="IPR006073">
    <property type="entry name" value="GTP-bd"/>
</dbReference>
<proteinExistence type="predicted"/>
<dbReference type="AlphaFoldDB" id="A0A9W7WIB4"/>
<evidence type="ECO:0000313" key="2">
    <source>
        <dbReference type="EMBL" id="KAI7800464.1"/>
    </source>
</evidence>
<name>A0A9W7WIB4_TRIRA</name>
<dbReference type="EMBL" id="JAFHDT010000014">
    <property type="protein sequence ID" value="KAI7800464.1"/>
    <property type="molecule type" value="Genomic_DNA"/>
</dbReference>
<dbReference type="PANTHER" id="PTHR14241:SF1">
    <property type="entry name" value="INTERFERON-INDUCED PROTEIN 44-RELATED"/>
    <property type="match status" value="1"/>
</dbReference>
<dbReference type="PANTHER" id="PTHR14241">
    <property type="entry name" value="INTERFERON-INDUCED PROTEIN 44"/>
    <property type="match status" value="1"/>
</dbReference>
<protein>
    <submittedName>
        <fullName evidence="2">Interferon-induced protein 44</fullName>
    </submittedName>
</protein>
<dbReference type="Gene3D" id="3.40.50.300">
    <property type="entry name" value="P-loop containing nucleotide triphosphate hydrolases"/>
    <property type="match status" value="1"/>
</dbReference>